<comment type="similarity">
    <text evidence="1">Belongs to the short-chain dehydrogenases/reductases (SDR) family.</text>
</comment>
<dbReference type="Gene3D" id="3.40.50.720">
    <property type="entry name" value="NAD(P)-binding Rossmann-like Domain"/>
    <property type="match status" value="1"/>
</dbReference>
<reference evidence="5" key="1">
    <citation type="submission" date="2025-08" db="UniProtKB">
        <authorList>
            <consortium name="Ensembl"/>
        </authorList>
    </citation>
    <scope>IDENTIFICATION</scope>
</reference>
<feature type="transmembrane region" description="Helical" evidence="3">
    <location>
        <begin position="48"/>
        <end position="66"/>
    </location>
</feature>
<dbReference type="InterPro" id="IPR036291">
    <property type="entry name" value="NAD(P)-bd_dom_sf"/>
</dbReference>
<feature type="domain" description="Ketoreductase" evidence="4">
    <location>
        <begin position="114"/>
        <end position="290"/>
    </location>
</feature>
<reference evidence="5" key="2">
    <citation type="submission" date="2025-09" db="UniProtKB">
        <authorList>
            <consortium name="Ensembl"/>
        </authorList>
    </citation>
    <scope>IDENTIFICATION</scope>
</reference>
<evidence type="ECO:0000256" key="1">
    <source>
        <dbReference type="ARBA" id="ARBA00006484"/>
    </source>
</evidence>
<evidence type="ECO:0000256" key="2">
    <source>
        <dbReference type="ARBA" id="ARBA00023002"/>
    </source>
</evidence>
<dbReference type="SUPFAM" id="SSF51735">
    <property type="entry name" value="NAD(P)-binding Rossmann-fold domains"/>
    <property type="match status" value="1"/>
</dbReference>
<keyword evidence="3" id="KW-1133">Transmembrane helix</keyword>
<dbReference type="PANTHER" id="PTHR43313:SF49">
    <property type="entry name" value="D-BETA-HYDROXYBUTYRATE DEHYDROGENASE, MITOCHONDRIAL"/>
    <property type="match status" value="1"/>
</dbReference>
<evidence type="ECO:0000313" key="6">
    <source>
        <dbReference type="Proteomes" id="UP000694569"/>
    </source>
</evidence>
<dbReference type="PANTHER" id="PTHR43313">
    <property type="entry name" value="SHORT-CHAIN DEHYDROGENASE/REDUCTASE FAMILY 9C"/>
    <property type="match status" value="1"/>
</dbReference>
<organism evidence="5 6">
    <name type="scientific">Leptobrachium leishanense</name>
    <name type="common">Leishan spiny toad</name>
    <dbReference type="NCBI Taxonomy" id="445787"/>
    <lineage>
        <taxon>Eukaryota</taxon>
        <taxon>Metazoa</taxon>
        <taxon>Chordata</taxon>
        <taxon>Craniata</taxon>
        <taxon>Vertebrata</taxon>
        <taxon>Euteleostomi</taxon>
        <taxon>Amphibia</taxon>
        <taxon>Batrachia</taxon>
        <taxon>Anura</taxon>
        <taxon>Pelobatoidea</taxon>
        <taxon>Megophryidae</taxon>
        <taxon>Leptobrachium</taxon>
    </lineage>
</organism>
<dbReference type="PROSITE" id="PS00061">
    <property type="entry name" value="ADH_SHORT"/>
    <property type="match status" value="1"/>
</dbReference>
<proteinExistence type="inferred from homology"/>
<dbReference type="InterPro" id="IPR020904">
    <property type="entry name" value="Sc_DH/Rdtase_CS"/>
</dbReference>
<dbReference type="FunFam" id="3.40.50.720:FF:000074">
    <property type="entry name" value="Retinol dehydrogenase type 1"/>
    <property type="match status" value="1"/>
</dbReference>
<feature type="transmembrane region" description="Helical" evidence="3">
    <location>
        <begin position="72"/>
        <end position="104"/>
    </location>
</feature>
<dbReference type="Ensembl" id="ENSLLET00000014407.1">
    <property type="protein sequence ID" value="ENSLLEP00000013869.1"/>
    <property type="gene ID" value="ENSLLEG00000008731.1"/>
</dbReference>
<accession>A0A8C5MFK8</accession>
<keyword evidence="3" id="KW-0472">Membrane</keyword>
<dbReference type="GO" id="GO:0016491">
    <property type="term" value="F:oxidoreductase activity"/>
    <property type="evidence" value="ECO:0007669"/>
    <property type="project" value="UniProtKB-KW"/>
</dbReference>
<dbReference type="AlphaFoldDB" id="A0A8C5MFK8"/>
<keyword evidence="3" id="KW-0812">Transmembrane</keyword>
<dbReference type="PRINTS" id="PR00081">
    <property type="entry name" value="GDHRDH"/>
</dbReference>
<dbReference type="GeneTree" id="ENSGT00940000156929"/>
<keyword evidence="2" id="KW-0560">Oxidoreductase</keyword>
<dbReference type="Proteomes" id="UP000694569">
    <property type="component" value="Unplaced"/>
</dbReference>
<dbReference type="Pfam" id="PF00106">
    <property type="entry name" value="adh_short"/>
    <property type="match status" value="1"/>
</dbReference>
<protein>
    <recommendedName>
        <fullName evidence="4">Ketoreductase domain-containing protein</fullName>
    </recommendedName>
</protein>
<evidence type="ECO:0000256" key="3">
    <source>
        <dbReference type="SAM" id="Phobius"/>
    </source>
</evidence>
<dbReference type="InterPro" id="IPR002347">
    <property type="entry name" value="SDR_fam"/>
</dbReference>
<dbReference type="SMART" id="SM00822">
    <property type="entry name" value="PKS_KR"/>
    <property type="match status" value="1"/>
</dbReference>
<dbReference type="OrthoDB" id="2102561at2759"/>
<keyword evidence="6" id="KW-1185">Reference proteome</keyword>
<evidence type="ECO:0000259" key="4">
    <source>
        <dbReference type="SMART" id="SM00822"/>
    </source>
</evidence>
<dbReference type="InterPro" id="IPR057326">
    <property type="entry name" value="KR_dom"/>
</dbReference>
<evidence type="ECO:0000313" key="5">
    <source>
        <dbReference type="Ensembl" id="ENSLLEP00000013869.1"/>
    </source>
</evidence>
<name>A0A8C5MFK8_9ANUR</name>
<sequence length="401" mass="43632">MGAGLRVEGKGQLSPSEVISCASSSSLPRGKQAGTELVMVLGVPHPRALLLLSVSLGLTLALGFGLPELLKLLFGFLGFPCASVSHGIVLLYLGCVLCVALPAVPRGSLSVQDKAVLITGCDTGFGLALAKHLHNLGFTVFAGCLLKDKNGDGAQELESILSDRLKVLQMNVCSEEEVTKALELVRTNLQHPGKGLWGLVNNAGISTFGEVEFTSTQTYKDMADVNLWGTIRVTKAFLPLVRREKGRVVCMASMLGRMGSPSRSSYCITKYGVEAFCDCLRQEMYQWGVKVIAVEPGNFIAATNIITKESVEKIGADMWEKASEVVREDYGKANFIQQVARMKSFVGSGSKDMCPVLDAITDALRSKYPYTRYNPTQTYWWVKLQMMSHLPTAIADRIYMN</sequence>
<dbReference type="GO" id="GO:0008202">
    <property type="term" value="P:steroid metabolic process"/>
    <property type="evidence" value="ECO:0007669"/>
    <property type="project" value="TreeGrafter"/>
</dbReference>